<evidence type="ECO:0000313" key="3">
    <source>
        <dbReference type="EMBL" id="EFR42143.1"/>
    </source>
</evidence>
<dbReference type="InterPro" id="IPR022029">
    <property type="entry name" value="YoaR-like_PG-bd"/>
</dbReference>
<evidence type="ECO:0000259" key="2">
    <source>
        <dbReference type="Pfam" id="PF12229"/>
    </source>
</evidence>
<dbReference type="InterPro" id="IPR007391">
    <property type="entry name" value="Vancomycin_resist_VanW"/>
</dbReference>
<sequence>MRYRWKRITCAGVFVFALIIAVLPFLWVSEGKVIPGMKSGKSDIGGKTEKELNIFLNDELKKFEEKKIILIYKNIKEEIPVKDLQLKLNEETVEKILKTGRDGNAFENWYTRWKVLLSFEDAVSDYKFNKEVLNKKIEEIIQKYSKEPRDTLPVIHDDGTVTFDDGVPYLKIDKDKLTEKITFAIEHGNLDAIEIPVSEEKLPSLTKDQIKNITNVIGKYTTTFGGDYNRSRNIEIAANSINGTIIMPGESFSYNHATGSRSADNGYLSAPVIVGGKMVPGTGGGVCQVSSTLFNALLYSGLEVLERTSHFSPISYTPIGQDATVAEGYLDLKFKNNLKNAIYLYTEYSPGIISIYILGAKEDVPNHVEVFNNGVKTLPFEVVKKVDTSIKENIKTEYGHEGYRTSITQRATWNDGRVHEDTFASDYEPVNTVVYYASEALKNSDGKLDKNKDKINKNVKSEKSKEVEKKSDDTEKESTIDLKK</sequence>
<comment type="caution">
    <text evidence="3">The sequence shown here is derived from an EMBL/GenBank/DDBJ whole genome shotgun (WGS) entry which is preliminary data.</text>
</comment>
<dbReference type="Pfam" id="PF04294">
    <property type="entry name" value="VanW"/>
    <property type="match status" value="1"/>
</dbReference>
<name>E4LAL1_9FIRM</name>
<dbReference type="Pfam" id="PF12229">
    <property type="entry name" value="PG_binding_4"/>
    <property type="match status" value="1"/>
</dbReference>
<dbReference type="EMBL" id="AENT01000030">
    <property type="protein sequence ID" value="EFR42143.1"/>
    <property type="molecule type" value="Genomic_DNA"/>
</dbReference>
<dbReference type="PANTHER" id="PTHR35788">
    <property type="entry name" value="EXPORTED PROTEIN-RELATED"/>
    <property type="match status" value="1"/>
</dbReference>
<dbReference type="eggNOG" id="COG2720">
    <property type="taxonomic scope" value="Bacteria"/>
</dbReference>
<dbReference type="RefSeq" id="WP_007555189.1">
    <property type="nucleotide sequence ID" value="NZ_AENT01000030.1"/>
</dbReference>
<organism evidence="3 4">
    <name type="scientific">Dialister micraerophilus UPII 345-E</name>
    <dbReference type="NCBI Taxonomy" id="910314"/>
    <lineage>
        <taxon>Bacteria</taxon>
        <taxon>Bacillati</taxon>
        <taxon>Bacillota</taxon>
        <taxon>Negativicutes</taxon>
        <taxon>Veillonellales</taxon>
        <taxon>Veillonellaceae</taxon>
        <taxon>Dialister</taxon>
    </lineage>
</organism>
<reference evidence="3 4" key="1">
    <citation type="submission" date="2010-11" db="EMBL/GenBank/DDBJ databases">
        <authorList>
            <person name="Durkin A.S."/>
            <person name="Madupu R."/>
            <person name="Torralba M."/>
            <person name="Gillis M."/>
            <person name="Methe B."/>
            <person name="Sutton G."/>
            <person name="Nelson K.E."/>
        </authorList>
    </citation>
    <scope>NUCLEOTIDE SEQUENCE [LARGE SCALE GENOMIC DNA]</scope>
    <source>
        <strain evidence="3 4">UPII 345-E</strain>
    </source>
</reference>
<protein>
    <submittedName>
        <fullName evidence="3">VanW-like protein</fullName>
    </submittedName>
</protein>
<evidence type="ECO:0000313" key="4">
    <source>
        <dbReference type="Proteomes" id="UP000004594"/>
    </source>
</evidence>
<dbReference type="OrthoDB" id="9797191at2"/>
<feature type="region of interest" description="Disordered" evidence="1">
    <location>
        <begin position="445"/>
        <end position="484"/>
    </location>
</feature>
<evidence type="ECO:0000256" key="1">
    <source>
        <dbReference type="SAM" id="MobiDB-lite"/>
    </source>
</evidence>
<dbReference type="PANTHER" id="PTHR35788:SF1">
    <property type="entry name" value="EXPORTED PROTEIN"/>
    <property type="match status" value="1"/>
</dbReference>
<feature type="domain" description="YoaR-like putative peptidoglycan binding" evidence="2">
    <location>
        <begin position="79"/>
        <end position="188"/>
    </location>
</feature>
<accession>E4LAL1</accession>
<dbReference type="Proteomes" id="UP000004594">
    <property type="component" value="Unassembled WGS sequence"/>
</dbReference>
<dbReference type="AlphaFoldDB" id="E4LAL1"/>
<dbReference type="InterPro" id="IPR052913">
    <property type="entry name" value="Glycopeptide_resist_protein"/>
</dbReference>
<gene>
    <name evidence="3" type="ORF">HMPREF9220_0276</name>
</gene>
<proteinExistence type="predicted"/>